<dbReference type="AlphaFoldDB" id="A0A0L8VD62"/>
<protein>
    <recommendedName>
        <fullName evidence="1">Xylose isomerase-like TIM barrel domain-containing protein</fullName>
    </recommendedName>
</protein>
<dbReference type="STRING" id="1409788.NC99_07680"/>
<dbReference type="PANTHER" id="PTHR12110">
    <property type="entry name" value="HYDROXYPYRUVATE ISOMERASE"/>
    <property type="match status" value="1"/>
</dbReference>
<dbReference type="Gene3D" id="3.20.20.150">
    <property type="entry name" value="Divalent-metal-dependent TIM barrel enzymes"/>
    <property type="match status" value="1"/>
</dbReference>
<dbReference type="InterPro" id="IPR036237">
    <property type="entry name" value="Xyl_isomerase-like_sf"/>
</dbReference>
<dbReference type="PATRIC" id="fig|1409788.3.peg.784"/>
<dbReference type="OrthoDB" id="1114629at2"/>
<comment type="caution">
    <text evidence="2">The sequence shown here is derived from an EMBL/GenBank/DDBJ whole genome shotgun (WGS) entry which is preliminary data.</text>
</comment>
<dbReference type="SUPFAM" id="SSF51658">
    <property type="entry name" value="Xylose isomerase-like"/>
    <property type="match status" value="1"/>
</dbReference>
<dbReference type="InterPro" id="IPR013022">
    <property type="entry name" value="Xyl_isomerase-like_TIM-brl"/>
</dbReference>
<dbReference type="InterPro" id="IPR050312">
    <property type="entry name" value="IolE/XylAMocC-like"/>
</dbReference>
<accession>A0A0L8VD62</accession>
<dbReference type="Pfam" id="PF01261">
    <property type="entry name" value="AP_endonuc_2"/>
    <property type="match status" value="1"/>
</dbReference>
<dbReference type="PANTHER" id="PTHR12110:SF53">
    <property type="entry name" value="BLR5974 PROTEIN"/>
    <property type="match status" value="1"/>
</dbReference>
<dbReference type="PROSITE" id="PS51257">
    <property type="entry name" value="PROKAR_LIPOPROTEIN"/>
    <property type="match status" value="1"/>
</dbReference>
<feature type="domain" description="Xylose isomerase-like TIM barrel" evidence="1">
    <location>
        <begin position="88"/>
        <end position="323"/>
    </location>
</feature>
<reference evidence="3" key="1">
    <citation type="submission" date="2015-07" db="EMBL/GenBank/DDBJ databases">
        <title>Genome sequencing of Sunxiuqinia dokdonensis strain SK.</title>
        <authorList>
            <person name="Ahn S."/>
            <person name="Kim B.-C."/>
        </authorList>
    </citation>
    <scope>NUCLEOTIDE SEQUENCE [LARGE SCALE GENOMIC DNA]</scope>
    <source>
        <strain evidence="3">SK</strain>
    </source>
</reference>
<gene>
    <name evidence="2" type="ORF">NC99_07680</name>
</gene>
<sequence length="333" mass="37433">MKMKLNRRSFIQQSAVVTSGVLLSSFPASLTSCKKEELFKISLAEWSVNNQIFGKAREAGWEKFNDMLHNDFASIEKSATMKNIEFPAYARRLGIDAVEYVNTCFFDKAQNQAYLIDLNKACDDAGVKSLLIMCDAEGMVGAPTREERLQTLENHKKWIDAAAFLGCHSVRVNAGSQGSYEEQKKLAADGLHLLCEYGELANINILVENHGGYSSDGSWLADVMNMTDHPRIGTLPDFANFRVSYDPEIWYDRYQGVEELMPFAKAVSAKSIRFDEEGNEAETDYERMIGIVLDAGYRGYIGIEYEGSELSEEEGIIATKRLLEKVRANYQKS</sequence>
<evidence type="ECO:0000313" key="3">
    <source>
        <dbReference type="Proteomes" id="UP000036958"/>
    </source>
</evidence>
<keyword evidence="3" id="KW-1185">Reference proteome</keyword>
<name>A0A0L8VD62_9BACT</name>
<evidence type="ECO:0000313" key="2">
    <source>
        <dbReference type="EMBL" id="KOH46404.1"/>
    </source>
</evidence>
<dbReference type="Proteomes" id="UP000036958">
    <property type="component" value="Unassembled WGS sequence"/>
</dbReference>
<dbReference type="RefSeq" id="WP_053179900.1">
    <property type="nucleotide sequence ID" value="NZ_LGIA01000028.1"/>
</dbReference>
<dbReference type="InterPro" id="IPR006311">
    <property type="entry name" value="TAT_signal"/>
</dbReference>
<dbReference type="PROSITE" id="PS51318">
    <property type="entry name" value="TAT"/>
    <property type="match status" value="1"/>
</dbReference>
<proteinExistence type="predicted"/>
<evidence type="ECO:0000259" key="1">
    <source>
        <dbReference type="Pfam" id="PF01261"/>
    </source>
</evidence>
<organism evidence="2 3">
    <name type="scientific">Sunxiuqinia dokdonensis</name>
    <dbReference type="NCBI Taxonomy" id="1409788"/>
    <lineage>
        <taxon>Bacteria</taxon>
        <taxon>Pseudomonadati</taxon>
        <taxon>Bacteroidota</taxon>
        <taxon>Bacteroidia</taxon>
        <taxon>Marinilabiliales</taxon>
        <taxon>Prolixibacteraceae</taxon>
        <taxon>Sunxiuqinia</taxon>
    </lineage>
</organism>
<dbReference type="EMBL" id="LGIA01000028">
    <property type="protein sequence ID" value="KOH46404.1"/>
    <property type="molecule type" value="Genomic_DNA"/>
</dbReference>